<dbReference type="InterPro" id="IPR020837">
    <property type="entry name" value="Fibrinogen_CS"/>
</dbReference>
<dbReference type="InterPro" id="IPR002181">
    <property type="entry name" value="Fibrinogen_a/b/g_C_dom"/>
</dbReference>
<accession>A0AAE1D767</accession>
<dbReference type="SUPFAM" id="SSF56496">
    <property type="entry name" value="Fibrinogen C-terminal domain-like"/>
    <property type="match status" value="1"/>
</dbReference>
<evidence type="ECO:0000313" key="5">
    <source>
        <dbReference type="Proteomes" id="UP001283361"/>
    </source>
</evidence>
<name>A0AAE1D767_9GAST</name>
<dbReference type="Proteomes" id="UP001283361">
    <property type="component" value="Unassembled WGS sequence"/>
</dbReference>
<dbReference type="InterPro" id="IPR014716">
    <property type="entry name" value="Fibrinogen_a/b/g_C_1"/>
</dbReference>
<evidence type="ECO:0000313" key="4">
    <source>
        <dbReference type="EMBL" id="KAK3759974.1"/>
    </source>
</evidence>
<evidence type="ECO:0000256" key="1">
    <source>
        <dbReference type="ARBA" id="ARBA00023157"/>
    </source>
</evidence>
<dbReference type="SMART" id="SM00186">
    <property type="entry name" value="FBG"/>
    <property type="match status" value="1"/>
</dbReference>
<evidence type="ECO:0000256" key="2">
    <source>
        <dbReference type="SAM" id="MobiDB-lite"/>
    </source>
</evidence>
<protein>
    <recommendedName>
        <fullName evidence="3">Fibrinogen C-terminal domain-containing protein</fullName>
    </recommendedName>
</protein>
<dbReference type="InterPro" id="IPR050373">
    <property type="entry name" value="Fibrinogen_C-term_domain"/>
</dbReference>
<reference evidence="4" key="1">
    <citation type="journal article" date="2023" name="G3 (Bethesda)">
        <title>A reference genome for the long-term kleptoplast-retaining sea slug Elysia crispata morphotype clarki.</title>
        <authorList>
            <person name="Eastman K.E."/>
            <person name="Pendleton A.L."/>
            <person name="Shaikh M.A."/>
            <person name="Suttiyut T."/>
            <person name="Ogas R."/>
            <person name="Tomko P."/>
            <person name="Gavelis G."/>
            <person name="Widhalm J.R."/>
            <person name="Wisecaver J.H."/>
        </authorList>
    </citation>
    <scope>NUCLEOTIDE SEQUENCE</scope>
    <source>
        <strain evidence="4">ECLA1</strain>
    </source>
</reference>
<dbReference type="CDD" id="cd00087">
    <property type="entry name" value="FReD"/>
    <property type="match status" value="1"/>
</dbReference>
<feature type="domain" description="Fibrinogen C-terminal" evidence="3">
    <location>
        <begin position="134"/>
        <end position="349"/>
    </location>
</feature>
<gene>
    <name evidence="4" type="ORF">RRG08_006441</name>
</gene>
<evidence type="ECO:0000259" key="3">
    <source>
        <dbReference type="PROSITE" id="PS51406"/>
    </source>
</evidence>
<dbReference type="PROSITE" id="PS00514">
    <property type="entry name" value="FIBRINOGEN_C_1"/>
    <property type="match status" value="1"/>
</dbReference>
<dbReference type="GO" id="GO:0005615">
    <property type="term" value="C:extracellular space"/>
    <property type="evidence" value="ECO:0007669"/>
    <property type="project" value="TreeGrafter"/>
</dbReference>
<dbReference type="PANTHER" id="PTHR19143">
    <property type="entry name" value="FIBRINOGEN/TENASCIN/ANGIOPOEITIN"/>
    <property type="match status" value="1"/>
</dbReference>
<proteinExistence type="predicted"/>
<dbReference type="EMBL" id="JAWDGP010005052">
    <property type="protein sequence ID" value="KAK3759974.1"/>
    <property type="molecule type" value="Genomic_DNA"/>
</dbReference>
<comment type="caution">
    <text evidence="4">The sequence shown here is derived from an EMBL/GenBank/DDBJ whole genome shotgun (WGS) entry which is preliminary data.</text>
</comment>
<dbReference type="PROSITE" id="PS51406">
    <property type="entry name" value="FIBRINOGEN_C_2"/>
    <property type="match status" value="1"/>
</dbReference>
<keyword evidence="1" id="KW-1015">Disulfide bond</keyword>
<feature type="region of interest" description="Disordered" evidence="2">
    <location>
        <begin position="272"/>
        <end position="295"/>
    </location>
</feature>
<keyword evidence="5" id="KW-1185">Reference proteome</keyword>
<sequence length="349" mass="40427">MQKDFNSKTDILENRIEDKIDNNNNLNKLMQLDFKVSTELAQFRTEAKADIMDSLDTIRQRMRVEQTEALGNISESFQRSLNKTFDLLHPTEMDVDILKTYDQTNRDIVKNQTDMIREMLTSGEVNAKCIVNDTSDSNKAPPCHRYLDAYRSTPYPHYIKTVDGVLKGEILCDTKTDDGGWIVIQRRTGSDVDFYRDWADYKNGFGDTSGDFWLGNDAIHKLTVRNPYELRIDMRVKQQDKFAHYTSFKIEAESDNYRLRLGSYSGSIGERPGSGLSYHNNQQFSTRDRDNDDNPNSCAVQYRGAWWYKRCYNSNLNGVWGLQDTKGVRWNTGVSPAYPTFVEMKIRKL</sequence>
<dbReference type="Pfam" id="PF00147">
    <property type="entry name" value="Fibrinogen_C"/>
    <property type="match status" value="1"/>
</dbReference>
<dbReference type="AlphaFoldDB" id="A0AAE1D767"/>
<dbReference type="InterPro" id="IPR036056">
    <property type="entry name" value="Fibrinogen-like_C"/>
</dbReference>
<dbReference type="Gene3D" id="3.90.215.10">
    <property type="entry name" value="Gamma Fibrinogen, chain A, domain 1"/>
    <property type="match status" value="1"/>
</dbReference>
<organism evidence="4 5">
    <name type="scientific">Elysia crispata</name>
    <name type="common">lettuce slug</name>
    <dbReference type="NCBI Taxonomy" id="231223"/>
    <lineage>
        <taxon>Eukaryota</taxon>
        <taxon>Metazoa</taxon>
        <taxon>Spiralia</taxon>
        <taxon>Lophotrochozoa</taxon>
        <taxon>Mollusca</taxon>
        <taxon>Gastropoda</taxon>
        <taxon>Heterobranchia</taxon>
        <taxon>Euthyneura</taxon>
        <taxon>Panpulmonata</taxon>
        <taxon>Sacoglossa</taxon>
        <taxon>Placobranchoidea</taxon>
        <taxon>Plakobranchidae</taxon>
        <taxon>Elysia</taxon>
    </lineage>
</organism>